<comment type="similarity">
    <text evidence="3 4">In the N-terminal section; belongs to the HFCD (homo-oligomeric flavin containing Cys decarboxylase) superfamily.</text>
</comment>
<dbReference type="GO" id="GO:0015937">
    <property type="term" value="P:coenzyme A biosynthetic process"/>
    <property type="evidence" value="ECO:0007669"/>
    <property type="project" value="UniProtKB-UniRule"/>
</dbReference>
<dbReference type="AlphaFoldDB" id="A0A7C4YEX9"/>
<proteinExistence type="inferred from homology"/>
<dbReference type="SUPFAM" id="SSF52507">
    <property type="entry name" value="Homo-oligomeric flavin-containing Cys decarboxylases, HFCD"/>
    <property type="match status" value="1"/>
</dbReference>
<dbReference type="UniPathway" id="UPA00241">
    <property type="reaction ID" value="UER00353"/>
</dbReference>
<dbReference type="Pfam" id="PF04127">
    <property type="entry name" value="DFP"/>
    <property type="match status" value="1"/>
</dbReference>
<feature type="domain" description="DNA/pantothenate metabolism flavoprotein C-terminal" evidence="6">
    <location>
        <begin position="184"/>
        <end position="384"/>
    </location>
</feature>
<dbReference type="InterPro" id="IPR003382">
    <property type="entry name" value="Flavoprotein"/>
</dbReference>
<dbReference type="EMBL" id="DTHV01000097">
    <property type="protein sequence ID" value="HGW60383.1"/>
    <property type="molecule type" value="Genomic_DNA"/>
</dbReference>
<comment type="similarity">
    <text evidence="3 4">In the C-terminal section; belongs to the PPC synthetase family.</text>
</comment>
<feature type="binding site" evidence="3">
    <location>
        <position position="276"/>
    </location>
    <ligand>
        <name>CTP</name>
        <dbReference type="ChEBI" id="CHEBI:37563"/>
    </ligand>
</feature>
<dbReference type="GO" id="GO:0004633">
    <property type="term" value="F:phosphopantothenoylcysteine decarboxylase activity"/>
    <property type="evidence" value="ECO:0007669"/>
    <property type="project" value="UniProtKB-UniRule"/>
</dbReference>
<dbReference type="EC" id="6.3.2.5" evidence="3"/>
<evidence type="ECO:0000313" key="7">
    <source>
        <dbReference type="EMBL" id="HGW60383.1"/>
    </source>
</evidence>
<keyword evidence="3 4" id="KW-0436">Ligase</keyword>
<name>A0A7C4YEX9_9BACT</name>
<dbReference type="SUPFAM" id="SSF102645">
    <property type="entry name" value="CoaB-like"/>
    <property type="match status" value="1"/>
</dbReference>
<feature type="binding site" evidence="3">
    <location>
        <position position="337"/>
    </location>
    <ligand>
        <name>CTP</name>
        <dbReference type="ChEBI" id="CHEBI:37563"/>
    </ligand>
</feature>
<feature type="region of interest" description="Phosphopantothenoylcysteine decarboxylase" evidence="3">
    <location>
        <begin position="1"/>
        <end position="187"/>
    </location>
</feature>
<comment type="caution">
    <text evidence="3">Lacks conserved residue(s) required for the propagation of feature annotation.</text>
</comment>
<dbReference type="GO" id="GO:0010181">
    <property type="term" value="F:FMN binding"/>
    <property type="evidence" value="ECO:0007669"/>
    <property type="project" value="UniProtKB-UniRule"/>
</dbReference>
<feature type="binding site" evidence="3">
    <location>
        <position position="286"/>
    </location>
    <ligand>
        <name>CTP</name>
        <dbReference type="ChEBI" id="CHEBI:37563"/>
    </ligand>
</feature>
<dbReference type="Gene3D" id="3.40.50.10300">
    <property type="entry name" value="CoaB-like"/>
    <property type="match status" value="1"/>
</dbReference>
<evidence type="ECO:0000256" key="4">
    <source>
        <dbReference type="RuleBase" id="RU364078"/>
    </source>
</evidence>
<comment type="pathway">
    <text evidence="3 4">Cofactor biosynthesis; coenzyme A biosynthesis; CoA from (R)-pantothenate: step 3/5.</text>
</comment>
<feature type="binding site" evidence="3">
    <location>
        <position position="319"/>
    </location>
    <ligand>
        <name>CTP</name>
        <dbReference type="ChEBI" id="CHEBI:37563"/>
    </ligand>
</feature>
<comment type="caution">
    <text evidence="7">The sequence shown here is derived from an EMBL/GenBank/DDBJ whole genome shotgun (WGS) entry which is preliminary data.</text>
</comment>
<dbReference type="PANTHER" id="PTHR14359">
    <property type="entry name" value="HOMO-OLIGOMERIC FLAVIN CONTAINING CYS DECARBOXYLASE FAMILY"/>
    <property type="match status" value="1"/>
</dbReference>
<keyword evidence="3" id="KW-0460">Magnesium</keyword>
<dbReference type="InterPro" id="IPR007085">
    <property type="entry name" value="DNA/pantothenate-metab_flavo_C"/>
</dbReference>
<keyword evidence="3" id="KW-0479">Metal-binding</keyword>
<evidence type="ECO:0000259" key="6">
    <source>
        <dbReference type="Pfam" id="PF04127"/>
    </source>
</evidence>
<gene>
    <name evidence="3 7" type="primary">coaBC</name>
    <name evidence="7" type="ORF">ENV82_03005</name>
</gene>
<dbReference type="InterPro" id="IPR036551">
    <property type="entry name" value="Flavin_trans-like"/>
</dbReference>
<evidence type="ECO:0000256" key="2">
    <source>
        <dbReference type="ARBA" id="ARBA00023239"/>
    </source>
</evidence>
<feature type="binding site" evidence="3">
    <location>
        <position position="333"/>
    </location>
    <ligand>
        <name>CTP</name>
        <dbReference type="ChEBI" id="CHEBI:37563"/>
    </ligand>
</feature>
<comment type="function">
    <text evidence="4">Catalyzes two steps in the biosynthesis of coenzyme A. In the first step cysteine is conjugated to 4'-phosphopantothenate to form 4-phosphopantothenoylcysteine, in the latter compound is decarboxylated to form 4'-phosphopantotheine.</text>
</comment>
<protein>
    <recommendedName>
        <fullName evidence="3">Coenzyme A biosynthesis bifunctional protein CoaBC</fullName>
    </recommendedName>
    <alternativeName>
        <fullName evidence="3">DNA/pantothenate metabolism flavoprotein</fullName>
    </alternativeName>
    <alternativeName>
        <fullName evidence="3">Phosphopantothenoylcysteine synthetase/decarboxylase</fullName>
        <shortName evidence="3">PPCS-PPCDC</shortName>
    </alternativeName>
    <domain>
        <recommendedName>
            <fullName evidence="3">Phosphopantothenoylcysteine decarboxylase</fullName>
            <shortName evidence="3">PPC decarboxylase</shortName>
            <shortName evidence="3">PPC-DC</shortName>
            <ecNumber evidence="3">4.1.1.36</ecNumber>
        </recommendedName>
        <alternativeName>
            <fullName evidence="3">CoaC</fullName>
        </alternativeName>
    </domain>
    <domain>
        <recommendedName>
            <fullName evidence="3">Phosphopantothenate--cysteine ligase</fullName>
            <ecNumber evidence="3">6.3.2.5</ecNumber>
        </recommendedName>
        <alternativeName>
            <fullName evidence="3">CoaB</fullName>
        </alternativeName>
        <alternativeName>
            <fullName evidence="3">Phosphopantothenoylcysteine synthetase</fullName>
            <shortName evidence="3">PPC synthetase</shortName>
            <shortName evidence="3">PPC-S</shortName>
        </alternativeName>
    </domain>
</protein>
<comment type="function">
    <text evidence="3">Catalyzes two sequential steps in the biosynthesis of coenzyme A. In the first step cysteine is conjugated to 4'-phosphopantothenate to form 4-phosphopantothenoylcysteine. In the second step the latter compound is decarboxylated to form 4'-phosphopantotheine.</text>
</comment>
<keyword evidence="1 3" id="KW-0210">Decarboxylase</keyword>
<comment type="catalytic activity">
    <reaction evidence="3 4">
        <text>N-[(R)-4-phosphopantothenoyl]-L-cysteine + H(+) = (R)-4'-phosphopantetheine + CO2</text>
        <dbReference type="Rhea" id="RHEA:16793"/>
        <dbReference type="ChEBI" id="CHEBI:15378"/>
        <dbReference type="ChEBI" id="CHEBI:16526"/>
        <dbReference type="ChEBI" id="CHEBI:59458"/>
        <dbReference type="ChEBI" id="CHEBI:61723"/>
        <dbReference type="EC" id="4.1.1.36"/>
    </reaction>
</comment>
<comment type="cofactor">
    <cofactor evidence="3">
        <name>FMN</name>
        <dbReference type="ChEBI" id="CHEBI:58210"/>
    </cofactor>
    <text evidence="3">Binds 1 FMN per subunit.</text>
</comment>
<dbReference type="Gene3D" id="3.40.50.1950">
    <property type="entry name" value="Flavin prenyltransferase-like"/>
    <property type="match status" value="1"/>
</dbReference>
<comment type="pathway">
    <text evidence="3 4">Cofactor biosynthesis; coenzyme A biosynthesis; CoA from (R)-pantothenate: step 2/5.</text>
</comment>
<dbReference type="InterPro" id="IPR005252">
    <property type="entry name" value="CoaBC"/>
</dbReference>
<feature type="region of interest" description="Phosphopantothenate--cysteine ligase" evidence="3">
    <location>
        <begin position="188"/>
        <end position="385"/>
    </location>
</feature>
<comment type="catalytic activity">
    <reaction evidence="3 4">
        <text>(R)-4'-phosphopantothenate + L-cysteine + CTP = N-[(R)-4-phosphopantothenoyl]-L-cysteine + CMP + diphosphate + H(+)</text>
        <dbReference type="Rhea" id="RHEA:19397"/>
        <dbReference type="ChEBI" id="CHEBI:10986"/>
        <dbReference type="ChEBI" id="CHEBI:15378"/>
        <dbReference type="ChEBI" id="CHEBI:33019"/>
        <dbReference type="ChEBI" id="CHEBI:35235"/>
        <dbReference type="ChEBI" id="CHEBI:37563"/>
        <dbReference type="ChEBI" id="CHEBI:59458"/>
        <dbReference type="ChEBI" id="CHEBI:60377"/>
        <dbReference type="EC" id="6.3.2.5"/>
    </reaction>
</comment>
<dbReference type="EC" id="4.1.1.36" evidence="3"/>
<evidence type="ECO:0000256" key="1">
    <source>
        <dbReference type="ARBA" id="ARBA00022793"/>
    </source>
</evidence>
<keyword evidence="3 4" id="KW-0285">Flavoprotein</keyword>
<dbReference type="PANTHER" id="PTHR14359:SF6">
    <property type="entry name" value="PHOSPHOPANTOTHENOYLCYSTEINE DECARBOXYLASE"/>
    <property type="match status" value="1"/>
</dbReference>
<dbReference type="NCBIfam" id="TIGR00521">
    <property type="entry name" value="coaBC_dfp"/>
    <property type="match status" value="1"/>
</dbReference>
<dbReference type="GO" id="GO:0015941">
    <property type="term" value="P:pantothenate catabolic process"/>
    <property type="evidence" value="ECO:0007669"/>
    <property type="project" value="InterPro"/>
</dbReference>
<comment type="cofactor">
    <cofactor evidence="3">
        <name>Mg(2+)</name>
        <dbReference type="ChEBI" id="CHEBI:18420"/>
    </cofactor>
</comment>
<reference evidence="7" key="1">
    <citation type="journal article" date="2020" name="mSystems">
        <title>Genome- and Community-Level Interaction Insights into Carbon Utilization and Element Cycling Functions of Hydrothermarchaeota in Hydrothermal Sediment.</title>
        <authorList>
            <person name="Zhou Z."/>
            <person name="Liu Y."/>
            <person name="Xu W."/>
            <person name="Pan J."/>
            <person name="Luo Z.H."/>
            <person name="Li M."/>
        </authorList>
    </citation>
    <scope>NUCLEOTIDE SEQUENCE [LARGE SCALE GENOMIC DNA]</scope>
    <source>
        <strain evidence="7">SpSt-794</strain>
    </source>
</reference>
<dbReference type="GO" id="GO:0071513">
    <property type="term" value="C:phosphopantothenoylcysteine decarboxylase complex"/>
    <property type="evidence" value="ECO:0007669"/>
    <property type="project" value="TreeGrafter"/>
</dbReference>
<dbReference type="HAMAP" id="MF_02225">
    <property type="entry name" value="CoaBC"/>
    <property type="match status" value="1"/>
</dbReference>
<keyword evidence="3 4" id="KW-0288">FMN</keyword>
<evidence type="ECO:0000259" key="5">
    <source>
        <dbReference type="Pfam" id="PF02441"/>
    </source>
</evidence>
<dbReference type="GO" id="GO:0046872">
    <property type="term" value="F:metal ion binding"/>
    <property type="evidence" value="ECO:0007669"/>
    <property type="project" value="UniProtKB-KW"/>
</dbReference>
<dbReference type="Pfam" id="PF02441">
    <property type="entry name" value="Flavoprotein"/>
    <property type="match status" value="1"/>
</dbReference>
<organism evidence="7">
    <name type="scientific">Caldisericum exile</name>
    <dbReference type="NCBI Taxonomy" id="693075"/>
    <lineage>
        <taxon>Bacteria</taxon>
        <taxon>Pseudomonadati</taxon>
        <taxon>Caldisericota/Cryosericota group</taxon>
        <taxon>Caldisericota</taxon>
        <taxon>Caldisericia</taxon>
        <taxon>Caldisericales</taxon>
        <taxon>Caldisericaceae</taxon>
        <taxon>Caldisericum</taxon>
    </lineage>
</organism>
<dbReference type="InterPro" id="IPR035929">
    <property type="entry name" value="CoaB-like_sf"/>
</dbReference>
<accession>A0A7C4YEX9</accession>
<feature type="domain" description="Flavoprotein" evidence="5">
    <location>
        <begin position="4"/>
        <end position="175"/>
    </location>
</feature>
<dbReference type="GO" id="GO:0004632">
    <property type="term" value="F:phosphopantothenate--cysteine ligase activity"/>
    <property type="evidence" value="ECO:0007669"/>
    <property type="project" value="UniProtKB-UniRule"/>
</dbReference>
<evidence type="ECO:0000256" key="3">
    <source>
        <dbReference type="HAMAP-Rule" id="MF_02225"/>
    </source>
</evidence>
<feature type="binding site" evidence="3">
    <location>
        <begin position="301"/>
        <end position="304"/>
    </location>
    <ligand>
        <name>CTP</name>
        <dbReference type="ChEBI" id="CHEBI:37563"/>
    </ligand>
</feature>
<keyword evidence="3" id="KW-0511">Multifunctional enzyme</keyword>
<keyword evidence="2 3" id="KW-0456">Lyase</keyword>
<sequence>MRNKVLLGVTGGVAAYKSLEILRLLIKRGIEVRVVITKGGERFVTPFSFLSLGAKEVFTDNEQFSIVSGSSIHLSLSRWADVILVAPATADFIAKVSSGISDSLLLTTLLAYRGEVIVAPSMNENMYLHSVTKRNIEILKSIGYKIIEPEVGALADLTTGIGRLKDVEDIVEEVLVSLSEKKLLGKRVLVTAGATREFIDPVRFISNASSGRMGFAFARVARRLGAEVILVCGAVKDKPPRVHKFIEVTTTEEMLKNIKDELENCDILVMAAAPSDYRPKVPVREKLPKLDTLSLELVTTPDILKEVSIYKGNRIFIGFALETTGLIEHAKRKLEEKNLDFIIANDIANIGSPAGKIILIDKSHNIEAYEGDKESIAYFVFSKIT</sequence>